<keyword evidence="4" id="KW-0560">Oxidoreductase</keyword>
<evidence type="ECO:0000256" key="2">
    <source>
        <dbReference type="ARBA" id="ARBA00022723"/>
    </source>
</evidence>
<name>A0AAQ3SQT2_PASNO</name>
<gene>
    <name evidence="8" type="ORF">U9M48_009212</name>
</gene>
<dbReference type="GO" id="GO:0016036">
    <property type="term" value="P:cellular response to phosphate starvation"/>
    <property type="evidence" value="ECO:0007669"/>
    <property type="project" value="InterPro"/>
</dbReference>
<dbReference type="GO" id="GO:0046872">
    <property type="term" value="F:metal ion binding"/>
    <property type="evidence" value="ECO:0007669"/>
    <property type="project" value="UniProtKB-KW"/>
</dbReference>
<dbReference type="Proteomes" id="UP001341281">
    <property type="component" value="Chromosome 02"/>
</dbReference>
<dbReference type="PANTHER" id="PTHR48461">
    <property type="entry name" value="MULTICOPPER OXIDASE LPR1-LIKE"/>
    <property type="match status" value="1"/>
</dbReference>
<dbReference type="SUPFAM" id="SSF49503">
    <property type="entry name" value="Cupredoxins"/>
    <property type="match status" value="1"/>
</dbReference>
<dbReference type="AlphaFoldDB" id="A0AAQ3SQT2"/>
<keyword evidence="3" id="KW-0732">Signal</keyword>
<dbReference type="InterPro" id="IPR008972">
    <property type="entry name" value="Cupredoxin"/>
</dbReference>
<evidence type="ECO:0000256" key="4">
    <source>
        <dbReference type="ARBA" id="ARBA00023002"/>
    </source>
</evidence>
<evidence type="ECO:0000313" key="8">
    <source>
        <dbReference type="EMBL" id="WVZ59002.1"/>
    </source>
</evidence>
<dbReference type="PANTHER" id="PTHR48461:SF1">
    <property type="entry name" value="MULTICOPPER OXIDASE LPR1-LIKE"/>
    <property type="match status" value="1"/>
</dbReference>
<keyword evidence="2" id="KW-0479">Metal-binding</keyword>
<keyword evidence="6" id="KW-0325">Glycoprotein</keyword>
<comment type="function">
    <text evidence="7">Multicopper oxidase that may play a role in the maintenance of inorganic phosphate homeostasis.</text>
</comment>
<dbReference type="Gene3D" id="2.60.40.420">
    <property type="entry name" value="Cupredoxins - blue copper proteins"/>
    <property type="match status" value="1"/>
</dbReference>
<keyword evidence="9" id="KW-1185">Reference proteome</keyword>
<evidence type="ECO:0000256" key="5">
    <source>
        <dbReference type="ARBA" id="ARBA00023008"/>
    </source>
</evidence>
<dbReference type="InterPro" id="IPR052152">
    <property type="entry name" value="LPR1/LPR2"/>
</dbReference>
<reference evidence="8 9" key="1">
    <citation type="submission" date="2024-02" db="EMBL/GenBank/DDBJ databases">
        <title>High-quality chromosome-scale genome assembly of Pensacola bahiagrass (Paspalum notatum Flugge var. saurae).</title>
        <authorList>
            <person name="Vega J.M."/>
            <person name="Podio M."/>
            <person name="Orjuela J."/>
            <person name="Siena L.A."/>
            <person name="Pessino S.C."/>
            <person name="Combes M.C."/>
            <person name="Mariac C."/>
            <person name="Albertini E."/>
            <person name="Pupilli F."/>
            <person name="Ortiz J.P.A."/>
            <person name="Leblanc O."/>
        </authorList>
    </citation>
    <scope>NUCLEOTIDE SEQUENCE [LARGE SCALE GENOMIC DNA]</scope>
    <source>
        <strain evidence="8">R1</strain>
        <tissue evidence="8">Leaf</tissue>
    </source>
</reference>
<dbReference type="GO" id="GO:0016491">
    <property type="term" value="F:oxidoreductase activity"/>
    <property type="evidence" value="ECO:0007669"/>
    <property type="project" value="UniProtKB-KW"/>
</dbReference>
<accession>A0AAQ3SQT2</accession>
<protein>
    <submittedName>
        <fullName evidence="8">Uncharacterized protein</fullName>
    </submittedName>
</protein>
<evidence type="ECO:0000256" key="3">
    <source>
        <dbReference type="ARBA" id="ARBA00022729"/>
    </source>
</evidence>
<keyword evidence="5" id="KW-0186">Copper</keyword>
<dbReference type="EMBL" id="CP144746">
    <property type="protein sequence ID" value="WVZ59002.1"/>
    <property type="molecule type" value="Genomic_DNA"/>
</dbReference>
<proteinExistence type="predicted"/>
<organism evidence="8 9">
    <name type="scientific">Paspalum notatum var. saurae</name>
    <dbReference type="NCBI Taxonomy" id="547442"/>
    <lineage>
        <taxon>Eukaryota</taxon>
        <taxon>Viridiplantae</taxon>
        <taxon>Streptophyta</taxon>
        <taxon>Embryophyta</taxon>
        <taxon>Tracheophyta</taxon>
        <taxon>Spermatophyta</taxon>
        <taxon>Magnoliopsida</taxon>
        <taxon>Liliopsida</taxon>
        <taxon>Poales</taxon>
        <taxon>Poaceae</taxon>
        <taxon>PACMAD clade</taxon>
        <taxon>Panicoideae</taxon>
        <taxon>Andropogonodae</taxon>
        <taxon>Paspaleae</taxon>
        <taxon>Paspalinae</taxon>
        <taxon>Paspalum</taxon>
    </lineage>
</organism>
<evidence type="ECO:0000313" key="9">
    <source>
        <dbReference type="Proteomes" id="UP001341281"/>
    </source>
</evidence>
<evidence type="ECO:0000256" key="6">
    <source>
        <dbReference type="ARBA" id="ARBA00023180"/>
    </source>
</evidence>
<sequence length="81" mass="8865">MQKFHRDLSETPVFVYGQCVDSSAFPSPTIMARHDVLLSVTWENHLPDSHILPWDPAVPTAIPKNGGVPTAVHLHGSANQP</sequence>
<evidence type="ECO:0000256" key="1">
    <source>
        <dbReference type="ARBA" id="ARBA00001935"/>
    </source>
</evidence>
<comment type="cofactor">
    <cofactor evidence="1">
        <name>Cu cation</name>
        <dbReference type="ChEBI" id="CHEBI:23378"/>
    </cofactor>
</comment>
<evidence type="ECO:0000256" key="7">
    <source>
        <dbReference type="ARBA" id="ARBA00037077"/>
    </source>
</evidence>